<accession>A0A221P880</accession>
<dbReference type="Gene3D" id="3.40.710.10">
    <property type="entry name" value="DD-peptidase/beta-lactamase superfamily"/>
    <property type="match status" value="1"/>
</dbReference>
<dbReference type="InterPro" id="IPR012338">
    <property type="entry name" value="Beta-lactam/transpept-like"/>
</dbReference>
<dbReference type="OrthoDB" id="9809635at2"/>
<dbReference type="KEGG" id="splu:LK06_008310"/>
<sequence>MHALTAGARPWAPGAVLLAGRGPVIAVAEAAGWAVRYAAYDPKTGTGVELPPADRIPATLDTPFDLASLTKLFTTVVAMQQVERGTLSMDTRIGSHLPDFHIAAHDVTVRQLLTHTSGLRPELPLYDCPDDAARLDMLRAEAPTGEPGTYRYSDLNMLLLQFVLERITRRTLDVLVQDGITRPLGMTTTTFGPCPGAAATEDQRRPWAKADRGMLRGVVHDENAWALGGVAGHAGLFSTARDLAVFCRTLLAGGSYGPARILGPDFVEPMLTPPGLGFAVDQRWFMGELAGRGAAGHTGFTGTSLVVDRATDTFLILLANTVHPRRRPPDSGPRAALATRLARAVQGV</sequence>
<evidence type="ECO:0000259" key="2">
    <source>
        <dbReference type="Pfam" id="PF00144"/>
    </source>
</evidence>
<dbReference type="Proteomes" id="UP000031501">
    <property type="component" value="Chromosome"/>
</dbReference>
<dbReference type="EMBL" id="CP022433">
    <property type="protein sequence ID" value="ASN28296.1"/>
    <property type="molecule type" value="Genomic_DNA"/>
</dbReference>
<dbReference type="PANTHER" id="PTHR43283">
    <property type="entry name" value="BETA-LACTAMASE-RELATED"/>
    <property type="match status" value="1"/>
</dbReference>
<keyword evidence="1" id="KW-0378">Hydrolase</keyword>
<evidence type="ECO:0000313" key="4">
    <source>
        <dbReference type="Proteomes" id="UP000031501"/>
    </source>
</evidence>
<evidence type="ECO:0000256" key="1">
    <source>
        <dbReference type="ARBA" id="ARBA00022801"/>
    </source>
</evidence>
<dbReference type="SUPFAM" id="SSF56601">
    <property type="entry name" value="beta-lactamase/transpeptidase-like"/>
    <property type="match status" value="1"/>
</dbReference>
<gene>
    <name evidence="3" type="ORF">LK07_09415</name>
</gene>
<evidence type="ECO:0000313" key="3">
    <source>
        <dbReference type="EMBL" id="ASN28296.1"/>
    </source>
</evidence>
<dbReference type="AlphaFoldDB" id="A0A221P880"/>
<keyword evidence="4" id="KW-1185">Reference proteome</keyword>
<organism evidence="3 4">
    <name type="scientific">Streptomyces pluripotens</name>
    <dbReference type="NCBI Taxonomy" id="1355015"/>
    <lineage>
        <taxon>Bacteria</taxon>
        <taxon>Bacillati</taxon>
        <taxon>Actinomycetota</taxon>
        <taxon>Actinomycetes</taxon>
        <taxon>Kitasatosporales</taxon>
        <taxon>Streptomycetaceae</taxon>
        <taxon>Streptomyces</taxon>
    </lineage>
</organism>
<protein>
    <submittedName>
        <fullName evidence="3">Esterase</fullName>
    </submittedName>
</protein>
<dbReference type="InterPro" id="IPR050789">
    <property type="entry name" value="Diverse_Enzym_Activities"/>
</dbReference>
<reference evidence="3 4" key="1">
    <citation type="submission" date="2017-07" db="EMBL/GenBank/DDBJ databases">
        <title>Genome sequence of Streptomyces pluripotens MUSC 137T.</title>
        <authorList>
            <person name="Ser H.-L."/>
            <person name="Lee L.-H."/>
        </authorList>
    </citation>
    <scope>NUCLEOTIDE SEQUENCE [LARGE SCALE GENOMIC DNA]</scope>
    <source>
        <strain evidence="3 4">MUSC 137</strain>
    </source>
</reference>
<dbReference type="InterPro" id="IPR001466">
    <property type="entry name" value="Beta-lactam-related"/>
</dbReference>
<dbReference type="GO" id="GO:0016787">
    <property type="term" value="F:hydrolase activity"/>
    <property type="evidence" value="ECO:0007669"/>
    <property type="project" value="UniProtKB-KW"/>
</dbReference>
<feature type="domain" description="Beta-lactamase-related" evidence="2">
    <location>
        <begin position="13"/>
        <end position="335"/>
    </location>
</feature>
<dbReference type="Pfam" id="PF00144">
    <property type="entry name" value="Beta-lactamase"/>
    <property type="match status" value="1"/>
</dbReference>
<dbReference type="STRING" id="1355015.LK06_008310"/>
<proteinExistence type="predicted"/>
<name>A0A221P880_9ACTN</name>
<dbReference type="PANTHER" id="PTHR43283:SF11">
    <property type="entry name" value="BETA-LACTAMASE-RELATED DOMAIN-CONTAINING PROTEIN"/>
    <property type="match status" value="1"/>
</dbReference>